<dbReference type="Proteomes" id="UP000596661">
    <property type="component" value="Chromosome 2"/>
</dbReference>
<dbReference type="EnsemblPlants" id="evm.model.02.451">
    <property type="protein sequence ID" value="cds.evm.model.02.451"/>
    <property type="gene ID" value="evm.TU.02.451"/>
</dbReference>
<evidence type="ECO:0000313" key="2">
    <source>
        <dbReference type="EnsemblPlants" id="cds.evm.model.02.451"/>
    </source>
</evidence>
<evidence type="ECO:0000313" key="3">
    <source>
        <dbReference type="Proteomes" id="UP000596661"/>
    </source>
</evidence>
<reference evidence="2" key="2">
    <citation type="submission" date="2021-03" db="UniProtKB">
        <authorList>
            <consortium name="EnsemblPlants"/>
        </authorList>
    </citation>
    <scope>IDENTIFICATION</scope>
</reference>
<organism evidence="2 3">
    <name type="scientific">Cannabis sativa</name>
    <name type="common">Hemp</name>
    <name type="synonym">Marijuana</name>
    <dbReference type="NCBI Taxonomy" id="3483"/>
    <lineage>
        <taxon>Eukaryota</taxon>
        <taxon>Viridiplantae</taxon>
        <taxon>Streptophyta</taxon>
        <taxon>Embryophyta</taxon>
        <taxon>Tracheophyta</taxon>
        <taxon>Spermatophyta</taxon>
        <taxon>Magnoliopsida</taxon>
        <taxon>eudicotyledons</taxon>
        <taxon>Gunneridae</taxon>
        <taxon>Pentapetalae</taxon>
        <taxon>rosids</taxon>
        <taxon>fabids</taxon>
        <taxon>Rosales</taxon>
        <taxon>Cannabaceae</taxon>
        <taxon>Cannabis</taxon>
    </lineage>
</organism>
<dbReference type="AlphaFoldDB" id="A0A803P146"/>
<feature type="region of interest" description="Disordered" evidence="1">
    <location>
        <begin position="149"/>
        <end position="246"/>
    </location>
</feature>
<proteinExistence type="predicted"/>
<feature type="compositionally biased region" description="Basic residues" evidence="1">
    <location>
        <begin position="233"/>
        <end position="242"/>
    </location>
</feature>
<name>A0A803P146_CANSA</name>
<evidence type="ECO:0000256" key="1">
    <source>
        <dbReference type="SAM" id="MobiDB-lite"/>
    </source>
</evidence>
<dbReference type="Gramene" id="evm.model.02.451">
    <property type="protein sequence ID" value="cds.evm.model.02.451"/>
    <property type="gene ID" value="evm.TU.02.451"/>
</dbReference>
<dbReference type="EMBL" id="UZAU01000109">
    <property type="status" value="NOT_ANNOTATED_CDS"/>
    <property type="molecule type" value="Genomic_DNA"/>
</dbReference>
<reference evidence="2" key="1">
    <citation type="submission" date="2018-11" db="EMBL/GenBank/DDBJ databases">
        <authorList>
            <person name="Grassa J C."/>
        </authorList>
    </citation>
    <scope>NUCLEOTIDE SEQUENCE [LARGE SCALE GENOMIC DNA]</scope>
</reference>
<sequence length="425" mass="49286">MRVEGSTTDKNTQFSVIMEAVSFFGVLQRIYSLFSASTKRWEVFTDVVSGLTVKSLSETRWESRVESVKGVRNNSLQNPTPTSKNQQWSSNVVSPLLHLLPHILPLLSLSGRRSYLIHRNRNYLLASNHRDPLAAPFSRTYLCIGNLPRDELGPTRPTKPSHDQSLPILEHHPPPQHSQLPGPINGRKPLQRLPMALHDGGPVLSTGQDLYNLRRKRHSRKLTGELELPPSSHGKRPPRSQRSRYSQDRRLHNLLLHQRHHLLLPALRRPIPRTGSRERNKPLTPVLERHEFVILDQHIPIQRLPNEERNPNRLRAVSRTRIRFQRRPHYRSQVPESLRRYGRCRDLRHGCIWAREHPVGGNGDWVAELKRRRGGIRRQPNLCRALHEGFGKALEIGIWNSPEERRGCRDLHIRDVRQGRETWNS</sequence>
<accession>A0A803P146</accession>
<protein>
    <submittedName>
        <fullName evidence="2">Uncharacterized protein</fullName>
    </submittedName>
</protein>
<keyword evidence="3" id="KW-1185">Reference proteome</keyword>